<dbReference type="PATRIC" id="fig|1115809.3.peg.605"/>
<gene>
    <name evidence="1" type="ORF">HMPREF9135_0136</name>
</gene>
<accession>U2QMJ7</accession>
<name>U2QMJ7_9BACT</name>
<dbReference type="AlphaFoldDB" id="U2QMJ7"/>
<evidence type="ECO:0000313" key="1">
    <source>
        <dbReference type="EMBL" id="ERK39997.1"/>
    </source>
</evidence>
<dbReference type="EMBL" id="AWEY01000008">
    <property type="protein sequence ID" value="ERK39997.1"/>
    <property type="molecule type" value="Genomic_DNA"/>
</dbReference>
<reference evidence="1 2" key="1">
    <citation type="submission" date="2013-08" db="EMBL/GenBank/DDBJ databases">
        <authorList>
            <person name="Durkin A.S."/>
            <person name="Haft D.R."/>
            <person name="McCorrison J."/>
            <person name="Torralba M."/>
            <person name="Gillis M."/>
            <person name="Haft D.H."/>
            <person name="Methe B."/>
            <person name="Sutton G."/>
            <person name="Nelson K.E."/>
        </authorList>
    </citation>
    <scope>NUCLEOTIDE SEQUENCE [LARGE SCALE GENOMIC DNA]</scope>
    <source>
        <strain evidence="1 2">F0067</strain>
    </source>
</reference>
<proteinExistence type="predicted"/>
<sequence>MERLTQNVKNGLRKFAASYVKAMTLYGEAFLATKGIA</sequence>
<organism evidence="1 2">
    <name type="scientific">Segatella baroniae F0067</name>
    <dbReference type="NCBI Taxonomy" id="1115809"/>
    <lineage>
        <taxon>Bacteria</taxon>
        <taxon>Pseudomonadati</taxon>
        <taxon>Bacteroidota</taxon>
        <taxon>Bacteroidia</taxon>
        <taxon>Bacteroidales</taxon>
        <taxon>Prevotellaceae</taxon>
        <taxon>Segatella</taxon>
    </lineage>
</organism>
<protein>
    <submittedName>
        <fullName evidence="1">Uncharacterized protein</fullName>
    </submittedName>
</protein>
<keyword evidence="2" id="KW-1185">Reference proteome</keyword>
<evidence type="ECO:0000313" key="2">
    <source>
        <dbReference type="Proteomes" id="UP000016648"/>
    </source>
</evidence>
<dbReference type="Proteomes" id="UP000016648">
    <property type="component" value="Unassembled WGS sequence"/>
</dbReference>
<comment type="caution">
    <text evidence="1">The sequence shown here is derived from an EMBL/GenBank/DDBJ whole genome shotgun (WGS) entry which is preliminary data.</text>
</comment>